<name>A0ABQ4V182_9HYPH</name>
<organism evidence="2 3">
    <name type="scientific">Methylorubrum suomiense</name>
    <dbReference type="NCBI Taxonomy" id="144191"/>
    <lineage>
        <taxon>Bacteria</taxon>
        <taxon>Pseudomonadati</taxon>
        <taxon>Pseudomonadota</taxon>
        <taxon>Alphaproteobacteria</taxon>
        <taxon>Hyphomicrobiales</taxon>
        <taxon>Methylobacteriaceae</taxon>
        <taxon>Methylorubrum</taxon>
    </lineage>
</organism>
<evidence type="ECO:0000256" key="1">
    <source>
        <dbReference type="SAM" id="MobiDB-lite"/>
    </source>
</evidence>
<comment type="caution">
    <text evidence="2">The sequence shown here is derived from an EMBL/GenBank/DDBJ whole genome shotgun (WGS) entry which is preliminary data.</text>
</comment>
<dbReference type="Proteomes" id="UP001055093">
    <property type="component" value="Unassembled WGS sequence"/>
</dbReference>
<proteinExistence type="predicted"/>
<evidence type="ECO:0000313" key="3">
    <source>
        <dbReference type="Proteomes" id="UP001055093"/>
    </source>
</evidence>
<reference evidence="2" key="2">
    <citation type="submission" date="2021-08" db="EMBL/GenBank/DDBJ databases">
        <authorList>
            <person name="Tani A."/>
            <person name="Ola A."/>
            <person name="Ogura Y."/>
            <person name="Katsura K."/>
            <person name="Hayashi T."/>
        </authorList>
    </citation>
    <scope>NUCLEOTIDE SEQUENCE</scope>
    <source>
        <strain evidence="2">DSM 14458</strain>
    </source>
</reference>
<reference evidence="2" key="1">
    <citation type="journal article" date="2021" name="Front. Microbiol.">
        <title>Comprehensive Comparative Genomics and Phenotyping of Methylobacterium Species.</title>
        <authorList>
            <person name="Alessa O."/>
            <person name="Ogura Y."/>
            <person name="Fujitani Y."/>
            <person name="Takami H."/>
            <person name="Hayashi T."/>
            <person name="Sahin N."/>
            <person name="Tani A."/>
        </authorList>
    </citation>
    <scope>NUCLEOTIDE SEQUENCE</scope>
    <source>
        <strain evidence="2">DSM 14458</strain>
    </source>
</reference>
<accession>A0ABQ4V182</accession>
<feature type="region of interest" description="Disordered" evidence="1">
    <location>
        <begin position="1"/>
        <end position="25"/>
    </location>
</feature>
<evidence type="ECO:0000313" key="2">
    <source>
        <dbReference type="EMBL" id="GJE78050.1"/>
    </source>
</evidence>
<sequence>MIDPAHYDSSIEPEEAATAERRRQAGKPMNRLVVIGWAGVMRAYLNVPREEAITRYVQDEGEPPAADQIKEFEFTDSFGVYDAWAHT</sequence>
<protein>
    <submittedName>
        <fullName evidence="2">Uncharacterized protein</fullName>
    </submittedName>
</protein>
<dbReference type="EMBL" id="BPRE01000020">
    <property type="protein sequence ID" value="GJE78050.1"/>
    <property type="molecule type" value="Genomic_DNA"/>
</dbReference>
<dbReference type="RefSeq" id="WP_238308633.1">
    <property type="nucleotide sequence ID" value="NZ_BPRE01000020.1"/>
</dbReference>
<keyword evidence="3" id="KW-1185">Reference proteome</keyword>
<gene>
    <name evidence="2" type="ORF">BGCPKDLD_4661</name>
</gene>